<accession>A0A8S5QVX3</accession>
<dbReference type="EMBL" id="BK015744">
    <property type="protein sequence ID" value="DAE23011.1"/>
    <property type="molecule type" value="Genomic_DNA"/>
</dbReference>
<organism evidence="1">
    <name type="scientific">Siphoviridae sp. ct2u94</name>
    <dbReference type="NCBI Taxonomy" id="2826277"/>
    <lineage>
        <taxon>Viruses</taxon>
        <taxon>Duplodnaviria</taxon>
        <taxon>Heunggongvirae</taxon>
        <taxon>Uroviricota</taxon>
        <taxon>Caudoviricetes</taxon>
    </lineage>
</organism>
<name>A0A8S5QVX3_9CAUD</name>
<proteinExistence type="predicted"/>
<keyword evidence="1" id="KW-0449">Lipoprotein</keyword>
<evidence type="ECO:0000313" key="1">
    <source>
        <dbReference type="EMBL" id="DAE23011.1"/>
    </source>
</evidence>
<reference evidence="1" key="1">
    <citation type="journal article" date="2021" name="Proc. Natl. Acad. Sci. U.S.A.">
        <title>A Catalog of Tens of Thousands of Viruses from Human Metagenomes Reveals Hidden Associations with Chronic Diseases.</title>
        <authorList>
            <person name="Tisza M.J."/>
            <person name="Buck C.B."/>
        </authorList>
    </citation>
    <scope>NUCLEOTIDE SEQUENCE</scope>
    <source>
        <strain evidence="1">Ct2u94</strain>
    </source>
</reference>
<protein>
    <submittedName>
        <fullName evidence="1">Prokaryotic membrane lipoprotein lipid attachment site</fullName>
    </submittedName>
</protein>
<sequence>MRLKRKNVLKVGLTDGSNALKKIILGLAVVTMLAGCNDGIDAFGIKLDSNSDQLKKDGLVKRENLIPSKQHFLEAQLNKAPEPALGDAAVYSVNSVNGKVIGVRGSLDDTQSAFYKGAVEYAKSKLGDPIATEEGITDASEVDKIPYGCVKQGSCPTPKYAVFRKSDVSAMVSSGDGATTLMFDTDEIKEALRQ</sequence>